<keyword evidence="1" id="KW-0732">Signal</keyword>
<gene>
    <name evidence="2" type="ORF">CAUJ_LOCUS8717</name>
</gene>
<feature type="chain" id="PRO_5035879203" evidence="1">
    <location>
        <begin position="24"/>
        <end position="131"/>
    </location>
</feature>
<comment type="caution">
    <text evidence="2">The sequence shown here is derived from an EMBL/GenBank/DDBJ whole genome shotgun (WGS) entry which is preliminary data.</text>
</comment>
<keyword evidence="3" id="KW-1185">Reference proteome</keyword>
<feature type="signal peptide" evidence="1">
    <location>
        <begin position="1"/>
        <end position="23"/>
    </location>
</feature>
<accession>A0A8S1HEV2</accession>
<name>A0A8S1HEV2_9PELO</name>
<dbReference type="EMBL" id="CAJGYM010000030">
    <property type="protein sequence ID" value="CAD6192798.1"/>
    <property type="molecule type" value="Genomic_DNA"/>
</dbReference>
<dbReference type="OrthoDB" id="5804567at2759"/>
<reference evidence="2" key="1">
    <citation type="submission" date="2020-10" db="EMBL/GenBank/DDBJ databases">
        <authorList>
            <person name="Kikuchi T."/>
        </authorList>
    </citation>
    <scope>NUCLEOTIDE SEQUENCE</scope>
    <source>
        <strain evidence="2">NKZ352</strain>
    </source>
</reference>
<dbReference type="AlphaFoldDB" id="A0A8S1HEV2"/>
<dbReference type="Proteomes" id="UP000835052">
    <property type="component" value="Unassembled WGS sequence"/>
</dbReference>
<organism evidence="2 3">
    <name type="scientific">Caenorhabditis auriculariae</name>
    <dbReference type="NCBI Taxonomy" id="2777116"/>
    <lineage>
        <taxon>Eukaryota</taxon>
        <taxon>Metazoa</taxon>
        <taxon>Ecdysozoa</taxon>
        <taxon>Nematoda</taxon>
        <taxon>Chromadorea</taxon>
        <taxon>Rhabditida</taxon>
        <taxon>Rhabditina</taxon>
        <taxon>Rhabditomorpha</taxon>
        <taxon>Rhabditoidea</taxon>
        <taxon>Rhabditidae</taxon>
        <taxon>Peloderinae</taxon>
        <taxon>Caenorhabditis</taxon>
    </lineage>
</organism>
<evidence type="ECO:0000256" key="1">
    <source>
        <dbReference type="SAM" id="SignalP"/>
    </source>
</evidence>
<evidence type="ECO:0000313" key="3">
    <source>
        <dbReference type="Proteomes" id="UP000835052"/>
    </source>
</evidence>
<protein>
    <submittedName>
        <fullName evidence="2">Uncharacterized protein</fullName>
    </submittedName>
</protein>
<proteinExistence type="predicted"/>
<sequence length="131" mass="14535">MPSRSWLGISLLVSLLSIHLATCAEYNRTKRQAPFVCGSDPYRFFSEFPCNLYPTCSNGGFKLNVGCTTNFQCTPYAANAVCVANCCCSVPIMVGTPSPWQWTTTRIFYNYSFQASPLLVALSLLSARLFF</sequence>
<evidence type="ECO:0000313" key="2">
    <source>
        <dbReference type="EMBL" id="CAD6192798.1"/>
    </source>
</evidence>